<dbReference type="Proteomes" id="UP000478052">
    <property type="component" value="Unassembled WGS sequence"/>
</dbReference>
<evidence type="ECO:0000313" key="2">
    <source>
        <dbReference type="Proteomes" id="UP000478052"/>
    </source>
</evidence>
<accession>A0A6G0VRV6</accession>
<organism evidence="1 2">
    <name type="scientific">Aphis craccivora</name>
    <name type="common">Cowpea aphid</name>
    <dbReference type="NCBI Taxonomy" id="307492"/>
    <lineage>
        <taxon>Eukaryota</taxon>
        <taxon>Metazoa</taxon>
        <taxon>Ecdysozoa</taxon>
        <taxon>Arthropoda</taxon>
        <taxon>Hexapoda</taxon>
        <taxon>Insecta</taxon>
        <taxon>Pterygota</taxon>
        <taxon>Neoptera</taxon>
        <taxon>Paraneoptera</taxon>
        <taxon>Hemiptera</taxon>
        <taxon>Sternorrhyncha</taxon>
        <taxon>Aphidomorpha</taxon>
        <taxon>Aphidoidea</taxon>
        <taxon>Aphididae</taxon>
        <taxon>Aphidini</taxon>
        <taxon>Aphis</taxon>
        <taxon>Aphis</taxon>
    </lineage>
</organism>
<dbReference type="PANTHER" id="PTHR33053">
    <property type="entry name" value="PROTEIN, PUTATIVE-RELATED"/>
    <property type="match status" value="1"/>
</dbReference>
<sequence length="210" mass="23971">MKKVSSYRTKRRKIQNELEAFEFISSSNILETDNVVQNTISTEILPEIPLNYSHTELQIASPEVAYNAINTNNTLKNLIVNNKEETITQFLGQWAVDCNVPQSTVNKLLNILKFETSLTFLPKDCRTLLKTKSSKIINIREVQPGNYYHFGLKNGIIKYSLILPLNGPIKIAVKVDELPISKSSSGQFWPILAYIIPYHDYVFPVGIYYI</sequence>
<dbReference type="EMBL" id="VUJU01012710">
    <property type="protein sequence ID" value="KAF0706975.1"/>
    <property type="molecule type" value="Genomic_DNA"/>
</dbReference>
<name>A0A6G0VRV6_APHCR</name>
<gene>
    <name evidence="1" type="ORF">FWK35_00039269</name>
</gene>
<comment type="caution">
    <text evidence="1">The sequence shown here is derived from an EMBL/GenBank/DDBJ whole genome shotgun (WGS) entry which is preliminary data.</text>
</comment>
<proteinExistence type="predicted"/>
<dbReference type="AlphaFoldDB" id="A0A6G0VRV6"/>
<protein>
    <submittedName>
        <fullName evidence="1">Uncharacterized protein</fullName>
    </submittedName>
</protein>
<keyword evidence="2" id="KW-1185">Reference proteome</keyword>
<dbReference type="PANTHER" id="PTHR33053:SF9">
    <property type="entry name" value="AGAP000105-PA"/>
    <property type="match status" value="1"/>
</dbReference>
<reference evidence="1 2" key="1">
    <citation type="submission" date="2019-08" db="EMBL/GenBank/DDBJ databases">
        <title>Whole genome of Aphis craccivora.</title>
        <authorList>
            <person name="Voronova N.V."/>
            <person name="Shulinski R.S."/>
            <person name="Bandarenka Y.V."/>
            <person name="Zhorov D.G."/>
            <person name="Warner D."/>
        </authorList>
    </citation>
    <scope>NUCLEOTIDE SEQUENCE [LARGE SCALE GENOMIC DNA]</scope>
    <source>
        <strain evidence="1">180601</strain>
        <tissue evidence="1">Whole Body</tissue>
    </source>
</reference>
<dbReference type="OrthoDB" id="7554869at2759"/>
<evidence type="ECO:0000313" key="1">
    <source>
        <dbReference type="EMBL" id="KAF0706975.1"/>
    </source>
</evidence>